<organism evidence="1 2">
    <name type="scientific">Pseudonocardia kunmingensis</name>
    <dbReference type="NCBI Taxonomy" id="630975"/>
    <lineage>
        <taxon>Bacteria</taxon>
        <taxon>Bacillati</taxon>
        <taxon>Actinomycetota</taxon>
        <taxon>Actinomycetes</taxon>
        <taxon>Pseudonocardiales</taxon>
        <taxon>Pseudonocardiaceae</taxon>
        <taxon>Pseudonocardia</taxon>
    </lineage>
</organism>
<gene>
    <name evidence="1" type="ORF">FB558_0723</name>
</gene>
<proteinExistence type="predicted"/>
<dbReference type="AlphaFoldDB" id="A0A543DXA7"/>
<dbReference type="OrthoDB" id="3576999at2"/>
<sequence length="78" mass="8131">MPEKITVSVADDALDRIDDVVTALEGGGMRVEHVLRPLGVITGSAEDTQLQALGAVTGVAAVEPQRTVQLPPPESDVQ</sequence>
<evidence type="ECO:0000313" key="1">
    <source>
        <dbReference type="EMBL" id="TQM13967.1"/>
    </source>
</evidence>
<dbReference type="EMBL" id="VFPA01000001">
    <property type="protein sequence ID" value="TQM13967.1"/>
    <property type="molecule type" value="Genomic_DNA"/>
</dbReference>
<protein>
    <recommendedName>
        <fullName evidence="3">Ketohydroxyglutarate aldolase</fullName>
    </recommendedName>
</protein>
<dbReference type="Proteomes" id="UP000315677">
    <property type="component" value="Unassembled WGS sequence"/>
</dbReference>
<dbReference type="RefSeq" id="WP_142048049.1">
    <property type="nucleotide sequence ID" value="NZ_VFPA01000001.1"/>
</dbReference>
<evidence type="ECO:0000313" key="2">
    <source>
        <dbReference type="Proteomes" id="UP000315677"/>
    </source>
</evidence>
<evidence type="ECO:0008006" key="3">
    <source>
        <dbReference type="Google" id="ProtNLM"/>
    </source>
</evidence>
<keyword evidence="2" id="KW-1185">Reference proteome</keyword>
<comment type="caution">
    <text evidence="1">The sequence shown here is derived from an EMBL/GenBank/DDBJ whole genome shotgun (WGS) entry which is preliminary data.</text>
</comment>
<reference evidence="1 2" key="1">
    <citation type="submission" date="2019-06" db="EMBL/GenBank/DDBJ databases">
        <title>Sequencing the genomes of 1000 actinobacteria strains.</title>
        <authorList>
            <person name="Klenk H.-P."/>
        </authorList>
    </citation>
    <scope>NUCLEOTIDE SEQUENCE [LARGE SCALE GENOMIC DNA]</scope>
    <source>
        <strain evidence="1 2">DSM 45301</strain>
    </source>
</reference>
<accession>A0A543DXA7</accession>
<name>A0A543DXA7_9PSEU</name>